<dbReference type="Gene3D" id="3.10.310.70">
    <property type="match status" value="1"/>
</dbReference>
<dbReference type="Proteomes" id="UP000295621">
    <property type="component" value="Unassembled WGS sequence"/>
</dbReference>
<dbReference type="Pfam" id="PF07969">
    <property type="entry name" value="Amidohydro_3"/>
    <property type="match status" value="1"/>
</dbReference>
<dbReference type="Gene3D" id="3.20.20.140">
    <property type="entry name" value="Metal-dependent hydrolases"/>
    <property type="match status" value="2"/>
</dbReference>
<reference evidence="2 3" key="1">
    <citation type="submission" date="2019-02" db="EMBL/GenBank/DDBJ databases">
        <title>Draft genome sequences of novel Actinobacteria.</title>
        <authorList>
            <person name="Sahin N."/>
            <person name="Ay H."/>
            <person name="Saygin H."/>
        </authorList>
    </citation>
    <scope>NUCLEOTIDE SEQUENCE [LARGE SCALE GENOMIC DNA]</scope>
    <source>
        <strain evidence="2 3">KC603</strain>
    </source>
</reference>
<protein>
    <recommendedName>
        <fullName evidence="1">Amidohydrolase 3 domain-containing protein</fullName>
    </recommendedName>
</protein>
<dbReference type="OrthoDB" id="3173428at2"/>
<comment type="caution">
    <text evidence="2">The sequence shown here is derived from an EMBL/GenBank/DDBJ whole genome shotgun (WGS) entry which is preliminary data.</text>
</comment>
<dbReference type="RefSeq" id="WP_131985021.1">
    <property type="nucleotide sequence ID" value="NZ_SMKL01000042.1"/>
</dbReference>
<dbReference type="InterPro" id="IPR006311">
    <property type="entry name" value="TAT_signal"/>
</dbReference>
<dbReference type="InterPro" id="IPR011059">
    <property type="entry name" value="Metal-dep_hydrolase_composite"/>
</dbReference>
<accession>A0A4R4RJC0</accession>
<dbReference type="AlphaFoldDB" id="A0A4R4RJC0"/>
<keyword evidence="3" id="KW-1185">Reference proteome</keyword>
<dbReference type="PANTHER" id="PTHR22642:SF2">
    <property type="entry name" value="PROTEIN LONG AFTER FAR-RED 3"/>
    <property type="match status" value="1"/>
</dbReference>
<evidence type="ECO:0000313" key="2">
    <source>
        <dbReference type="EMBL" id="TDC49406.1"/>
    </source>
</evidence>
<organism evidence="2 3">
    <name type="scientific">Jiangella ureilytica</name>
    <dbReference type="NCBI Taxonomy" id="2530374"/>
    <lineage>
        <taxon>Bacteria</taxon>
        <taxon>Bacillati</taxon>
        <taxon>Actinomycetota</taxon>
        <taxon>Actinomycetes</taxon>
        <taxon>Jiangellales</taxon>
        <taxon>Jiangellaceae</taxon>
        <taxon>Jiangella</taxon>
    </lineage>
</organism>
<evidence type="ECO:0000259" key="1">
    <source>
        <dbReference type="Pfam" id="PF07969"/>
    </source>
</evidence>
<name>A0A4R4RJC0_9ACTN</name>
<dbReference type="PROSITE" id="PS51318">
    <property type="entry name" value="TAT"/>
    <property type="match status" value="1"/>
</dbReference>
<dbReference type="EMBL" id="SMKL01000042">
    <property type="protein sequence ID" value="TDC49406.1"/>
    <property type="molecule type" value="Genomic_DNA"/>
</dbReference>
<gene>
    <name evidence="2" type="ORF">E1212_18230</name>
</gene>
<feature type="domain" description="Amidohydrolase 3" evidence="1">
    <location>
        <begin position="92"/>
        <end position="564"/>
    </location>
</feature>
<sequence>MTGISRRDVIRGAGAAAGAAAVAAAGTTAASGASAPGTNPDTGAAADLVLTNGRIHTMDDQGTVVRAVAIRDGRIVATGNAVPNPGSNGRSIDLRGRTVVPGLIESHVHFISLANRPGYHVAQLELARDIAEVQAFLAARRPDVPAGQFITALGGWHPRQWAEQRLPTLAELDAAVPDRPVFLLQTFSGPSVTNTLGKQFFETVTSPLAGPVTVSPTGAIASGGQTNAALYHLRVRQTFEDKRRSALDAMAFSAQVGVTTVLDQVIPPSPGPLTPNQALSALDHYRMYDAWLSLHREKKAFIRLQTNFLHNQGNIPALGDLPNQLPELRERLRHQFPFFGDDMMRTGAIGEWAAPIGAGPVWFEAQRLVAQARWRNENSPGNLAALTQVVDAYEAVNAEFGITDLRWGVQHVNQATPELLARLKALNCGVSMSGFRWLQGNPGPNPVGPPFRMIVDSGIPAGLHEDGVHIAPHNPWYALHYATTGLNALGQQINGDQQITRQEALYAYTRANAWYLNREDRLGSIEPGKLADLLVLDRDYFTVSDADMRRTLPVLTVVGGEIVHDTGALPVR</sequence>
<evidence type="ECO:0000313" key="3">
    <source>
        <dbReference type="Proteomes" id="UP000295621"/>
    </source>
</evidence>
<dbReference type="PANTHER" id="PTHR22642">
    <property type="entry name" value="IMIDAZOLONEPROPIONASE"/>
    <property type="match status" value="1"/>
</dbReference>
<dbReference type="InterPro" id="IPR013108">
    <property type="entry name" value="Amidohydro_3"/>
</dbReference>
<dbReference type="SUPFAM" id="SSF51556">
    <property type="entry name" value="Metallo-dependent hydrolases"/>
    <property type="match status" value="1"/>
</dbReference>
<proteinExistence type="predicted"/>
<dbReference type="SUPFAM" id="SSF51338">
    <property type="entry name" value="Composite domain of metallo-dependent hydrolases"/>
    <property type="match status" value="1"/>
</dbReference>
<dbReference type="InterPro" id="IPR032466">
    <property type="entry name" value="Metal_Hydrolase"/>
</dbReference>
<dbReference type="Gene3D" id="2.30.40.10">
    <property type="entry name" value="Urease, subunit C, domain 1"/>
    <property type="match status" value="2"/>
</dbReference>
<dbReference type="GO" id="GO:0016810">
    <property type="term" value="F:hydrolase activity, acting on carbon-nitrogen (but not peptide) bonds"/>
    <property type="evidence" value="ECO:0007669"/>
    <property type="project" value="InterPro"/>
</dbReference>